<gene>
    <name evidence="2" type="ORF">J3A84_14595</name>
</gene>
<reference evidence="2" key="1">
    <citation type="submission" date="2021-03" db="EMBL/GenBank/DDBJ databases">
        <title>Proteiniclasticum marinus sp. nov., isolated from tidal flat sediment.</title>
        <authorList>
            <person name="Namirimu T."/>
            <person name="Yang J.-A."/>
            <person name="Yang S.-H."/>
            <person name="Kim Y.-J."/>
            <person name="Kwon K.K."/>
        </authorList>
    </citation>
    <scope>NUCLEOTIDE SEQUENCE</scope>
    <source>
        <strain evidence="2">SCR006</strain>
    </source>
</reference>
<dbReference type="AlphaFoldDB" id="A0A939KKJ1"/>
<keyword evidence="1" id="KW-0812">Transmembrane</keyword>
<evidence type="ECO:0000313" key="2">
    <source>
        <dbReference type="EMBL" id="MBO1266263.1"/>
    </source>
</evidence>
<keyword evidence="1" id="KW-0472">Membrane</keyword>
<accession>A0A939KKJ1</accession>
<feature type="transmembrane region" description="Helical" evidence="1">
    <location>
        <begin position="87"/>
        <end position="111"/>
    </location>
</feature>
<dbReference type="Proteomes" id="UP000664218">
    <property type="component" value="Unassembled WGS sequence"/>
</dbReference>
<protein>
    <submittedName>
        <fullName evidence="2">DUF4386 domain-containing protein</fullName>
    </submittedName>
</protein>
<name>A0A939KKJ1_9CLOT</name>
<dbReference type="RefSeq" id="WP_207600790.1">
    <property type="nucleotide sequence ID" value="NZ_JAFNJU010000016.1"/>
</dbReference>
<feature type="transmembrane region" description="Helical" evidence="1">
    <location>
        <begin position="123"/>
        <end position="143"/>
    </location>
</feature>
<dbReference type="EMBL" id="JAFNJU010000016">
    <property type="protein sequence ID" value="MBO1266263.1"/>
    <property type="molecule type" value="Genomic_DNA"/>
</dbReference>
<dbReference type="InterPro" id="IPR025495">
    <property type="entry name" value="DUF4386"/>
</dbReference>
<keyword evidence="3" id="KW-1185">Reference proteome</keyword>
<sequence length="223" mass="24303">MKTLKMNPIRFFSILTGTALLIMALAAGYAYGISFTQIHVENDPIQTMTNIQSKSTLFYSGAAAWILILAADLIVAYGLYRYLKSSHLTLAIVSGTLRLLYCLFLAIGIVFLFRQDTQLFERIWSLGLFIFGFHLIVTGIGVLKNERTPSIFASLLVLAGIGYSLIHGLENFMPQAAAAAAFLDTYLSIPMAVGELSFAVWLIAKGGKSVSPQPSVVPDQDAL</sequence>
<evidence type="ECO:0000313" key="3">
    <source>
        <dbReference type="Proteomes" id="UP000664218"/>
    </source>
</evidence>
<feature type="transmembrane region" description="Helical" evidence="1">
    <location>
        <begin position="150"/>
        <end position="166"/>
    </location>
</feature>
<keyword evidence="1" id="KW-1133">Transmembrane helix</keyword>
<comment type="caution">
    <text evidence="2">The sequence shown here is derived from an EMBL/GenBank/DDBJ whole genome shotgun (WGS) entry which is preliminary data.</text>
</comment>
<feature type="transmembrane region" description="Helical" evidence="1">
    <location>
        <begin position="186"/>
        <end position="204"/>
    </location>
</feature>
<organism evidence="2 3">
    <name type="scientific">Proteiniclasticum aestuarii</name>
    <dbReference type="NCBI Taxonomy" id="2817862"/>
    <lineage>
        <taxon>Bacteria</taxon>
        <taxon>Bacillati</taxon>
        <taxon>Bacillota</taxon>
        <taxon>Clostridia</taxon>
        <taxon>Eubacteriales</taxon>
        <taxon>Clostridiaceae</taxon>
        <taxon>Proteiniclasticum</taxon>
    </lineage>
</organism>
<proteinExistence type="predicted"/>
<dbReference type="Pfam" id="PF14329">
    <property type="entry name" value="DUF4386"/>
    <property type="match status" value="1"/>
</dbReference>
<feature type="transmembrane region" description="Helical" evidence="1">
    <location>
        <begin position="56"/>
        <end position="80"/>
    </location>
</feature>
<evidence type="ECO:0000256" key="1">
    <source>
        <dbReference type="SAM" id="Phobius"/>
    </source>
</evidence>